<reference evidence="3 4" key="1">
    <citation type="submission" date="2019-10" db="EMBL/GenBank/DDBJ databases">
        <title>Complete genome sequences for adaption low water activity.</title>
        <authorList>
            <person name="Zhao L."/>
            <person name="Zhong J."/>
        </authorList>
    </citation>
    <scope>NUCLEOTIDE SEQUENCE [LARGE SCALE GENOMIC DNA]</scope>
    <source>
        <strain evidence="3 4">FDU301</strain>
        <plasmid evidence="4">pfdu301a</plasmid>
    </source>
</reference>
<evidence type="ECO:0000313" key="4">
    <source>
        <dbReference type="Proteomes" id="UP000501076"/>
    </source>
</evidence>
<dbReference type="RefSeq" id="WP_171778050.1">
    <property type="nucleotide sequence ID" value="NZ_CP045273.1"/>
</dbReference>
<dbReference type="GO" id="GO:0003677">
    <property type="term" value="F:DNA binding"/>
    <property type="evidence" value="ECO:0007669"/>
    <property type="project" value="UniProtKB-KW"/>
</dbReference>
<dbReference type="Pfam" id="PF01381">
    <property type="entry name" value="HTH_3"/>
    <property type="match status" value="1"/>
</dbReference>
<dbReference type="GO" id="GO:0005829">
    <property type="term" value="C:cytosol"/>
    <property type="evidence" value="ECO:0007669"/>
    <property type="project" value="TreeGrafter"/>
</dbReference>
<name>A0A6M6E6C3_PRIMG</name>
<dbReference type="InterPro" id="IPR050807">
    <property type="entry name" value="TransReg_Diox_bact_type"/>
</dbReference>
<dbReference type="SUPFAM" id="SSF47413">
    <property type="entry name" value="lambda repressor-like DNA-binding domains"/>
    <property type="match status" value="1"/>
</dbReference>
<dbReference type="InterPro" id="IPR010982">
    <property type="entry name" value="Lambda_DNA-bd_dom_sf"/>
</dbReference>
<evidence type="ECO:0000256" key="1">
    <source>
        <dbReference type="ARBA" id="ARBA00023125"/>
    </source>
</evidence>
<dbReference type="CDD" id="cd00093">
    <property type="entry name" value="HTH_XRE"/>
    <property type="match status" value="1"/>
</dbReference>
<dbReference type="EMBL" id="CP045273">
    <property type="protein sequence ID" value="QJX80067.1"/>
    <property type="molecule type" value="Genomic_DNA"/>
</dbReference>
<feature type="domain" description="HTH cro/C1-type" evidence="2">
    <location>
        <begin position="11"/>
        <end position="65"/>
    </location>
</feature>
<dbReference type="PANTHER" id="PTHR46797:SF1">
    <property type="entry name" value="METHYLPHOSPHONATE SYNTHASE"/>
    <property type="match status" value="1"/>
</dbReference>
<proteinExistence type="predicted"/>
<dbReference type="Gene3D" id="1.10.260.40">
    <property type="entry name" value="lambda repressor-like DNA-binding domains"/>
    <property type="match status" value="1"/>
</dbReference>
<protein>
    <submittedName>
        <fullName evidence="3">Helix-turn-helix domain-containing protein</fullName>
    </submittedName>
</protein>
<dbReference type="SMART" id="SM00530">
    <property type="entry name" value="HTH_XRE"/>
    <property type="match status" value="1"/>
</dbReference>
<accession>A0A6M6E6C3</accession>
<dbReference type="Proteomes" id="UP000501076">
    <property type="component" value="Plasmid pFDU301A"/>
</dbReference>
<sequence length="87" mass="10133">MEVKKCFGLLLRKRRREKKFSQQCLANKAGLDRTYISLIERGSRSPTLTTLYKLSNALECETSELIRELEKDLGIYNIDDLKMFATE</sequence>
<dbReference type="InterPro" id="IPR001387">
    <property type="entry name" value="Cro/C1-type_HTH"/>
</dbReference>
<evidence type="ECO:0000259" key="2">
    <source>
        <dbReference type="PROSITE" id="PS50943"/>
    </source>
</evidence>
<gene>
    <name evidence="3" type="ORF">FDZ14_28640</name>
</gene>
<dbReference type="GO" id="GO:0003700">
    <property type="term" value="F:DNA-binding transcription factor activity"/>
    <property type="evidence" value="ECO:0007669"/>
    <property type="project" value="TreeGrafter"/>
</dbReference>
<keyword evidence="3" id="KW-0614">Plasmid</keyword>
<keyword evidence="1" id="KW-0238">DNA-binding</keyword>
<geneLocation type="plasmid" evidence="4">
    <name>pfdu301a</name>
</geneLocation>
<dbReference type="AlphaFoldDB" id="A0A6M6E6C3"/>
<evidence type="ECO:0000313" key="3">
    <source>
        <dbReference type="EMBL" id="QJX80067.1"/>
    </source>
</evidence>
<dbReference type="PANTHER" id="PTHR46797">
    <property type="entry name" value="HTH-TYPE TRANSCRIPTIONAL REGULATOR"/>
    <property type="match status" value="1"/>
</dbReference>
<dbReference type="PROSITE" id="PS50943">
    <property type="entry name" value="HTH_CROC1"/>
    <property type="match status" value="1"/>
</dbReference>
<organism evidence="3 4">
    <name type="scientific">Priestia megaterium</name>
    <name type="common">Bacillus megaterium</name>
    <dbReference type="NCBI Taxonomy" id="1404"/>
    <lineage>
        <taxon>Bacteria</taxon>
        <taxon>Bacillati</taxon>
        <taxon>Bacillota</taxon>
        <taxon>Bacilli</taxon>
        <taxon>Bacillales</taxon>
        <taxon>Bacillaceae</taxon>
        <taxon>Priestia</taxon>
    </lineage>
</organism>